<feature type="compositionally biased region" description="Basic and acidic residues" evidence="1">
    <location>
        <begin position="1052"/>
        <end position="1066"/>
    </location>
</feature>
<feature type="region of interest" description="Disordered" evidence="1">
    <location>
        <begin position="1011"/>
        <end position="1108"/>
    </location>
</feature>
<dbReference type="Proteomes" id="UP000735302">
    <property type="component" value="Unassembled WGS sequence"/>
</dbReference>
<feature type="compositionally biased region" description="Polar residues" evidence="1">
    <location>
        <begin position="754"/>
        <end position="765"/>
    </location>
</feature>
<reference evidence="3 4" key="1">
    <citation type="journal article" date="2021" name="Elife">
        <title>Chloroplast acquisition without the gene transfer in kleptoplastic sea slugs, Plakobranchus ocellatus.</title>
        <authorList>
            <person name="Maeda T."/>
            <person name="Takahashi S."/>
            <person name="Yoshida T."/>
            <person name="Shimamura S."/>
            <person name="Takaki Y."/>
            <person name="Nagai Y."/>
            <person name="Toyoda A."/>
            <person name="Suzuki Y."/>
            <person name="Arimoto A."/>
            <person name="Ishii H."/>
            <person name="Satoh N."/>
            <person name="Nishiyama T."/>
            <person name="Hasebe M."/>
            <person name="Maruyama T."/>
            <person name="Minagawa J."/>
            <person name="Obokata J."/>
            <person name="Shigenobu S."/>
        </authorList>
    </citation>
    <scope>NUCLEOTIDE SEQUENCE [LARGE SCALE GENOMIC DNA]</scope>
</reference>
<feature type="region of interest" description="Disordered" evidence="1">
    <location>
        <begin position="157"/>
        <end position="296"/>
    </location>
</feature>
<feature type="transmembrane region" description="Helical" evidence="2">
    <location>
        <begin position="40"/>
        <end position="61"/>
    </location>
</feature>
<comment type="caution">
    <text evidence="3">The sequence shown here is derived from an EMBL/GenBank/DDBJ whole genome shotgun (WGS) entry which is preliminary data.</text>
</comment>
<feature type="transmembrane region" description="Helical" evidence="2">
    <location>
        <begin position="12"/>
        <end position="34"/>
    </location>
</feature>
<gene>
    <name evidence="3" type="ORF">PoB_001375400</name>
</gene>
<evidence type="ECO:0000256" key="1">
    <source>
        <dbReference type="SAM" id="MobiDB-lite"/>
    </source>
</evidence>
<keyword evidence="2" id="KW-1133">Transmembrane helix</keyword>
<feature type="compositionally biased region" description="Basic and acidic residues" evidence="1">
    <location>
        <begin position="863"/>
        <end position="872"/>
    </location>
</feature>
<feature type="compositionally biased region" description="Low complexity" evidence="1">
    <location>
        <begin position="1021"/>
        <end position="1051"/>
    </location>
</feature>
<dbReference type="EMBL" id="BLXT01001679">
    <property type="protein sequence ID" value="GFN87248.1"/>
    <property type="molecule type" value="Genomic_DNA"/>
</dbReference>
<feature type="region of interest" description="Disordered" evidence="1">
    <location>
        <begin position="849"/>
        <end position="893"/>
    </location>
</feature>
<name>A0AAV3YZP3_9GAST</name>
<organism evidence="3 4">
    <name type="scientific">Plakobranchus ocellatus</name>
    <dbReference type="NCBI Taxonomy" id="259542"/>
    <lineage>
        <taxon>Eukaryota</taxon>
        <taxon>Metazoa</taxon>
        <taxon>Spiralia</taxon>
        <taxon>Lophotrochozoa</taxon>
        <taxon>Mollusca</taxon>
        <taxon>Gastropoda</taxon>
        <taxon>Heterobranchia</taxon>
        <taxon>Euthyneura</taxon>
        <taxon>Panpulmonata</taxon>
        <taxon>Sacoglossa</taxon>
        <taxon>Placobranchoidea</taxon>
        <taxon>Plakobranchidae</taxon>
        <taxon>Plakobranchus</taxon>
    </lineage>
</organism>
<keyword evidence="4" id="KW-1185">Reference proteome</keyword>
<evidence type="ECO:0000313" key="3">
    <source>
        <dbReference type="EMBL" id="GFN87248.1"/>
    </source>
</evidence>
<feature type="region of interest" description="Disordered" evidence="1">
    <location>
        <begin position="746"/>
        <end position="789"/>
    </location>
</feature>
<feature type="region of interest" description="Disordered" evidence="1">
    <location>
        <begin position="664"/>
        <end position="683"/>
    </location>
</feature>
<accession>A0AAV3YZP3</accession>
<feature type="transmembrane region" description="Helical" evidence="2">
    <location>
        <begin position="73"/>
        <end position="97"/>
    </location>
</feature>
<evidence type="ECO:0000256" key="2">
    <source>
        <dbReference type="SAM" id="Phobius"/>
    </source>
</evidence>
<evidence type="ECO:0000313" key="4">
    <source>
        <dbReference type="Proteomes" id="UP000735302"/>
    </source>
</evidence>
<keyword evidence="2" id="KW-0472">Membrane</keyword>
<dbReference type="AlphaFoldDB" id="A0AAV3YZP3"/>
<feature type="compositionally biased region" description="Basic and acidic residues" evidence="1">
    <location>
        <begin position="280"/>
        <end position="295"/>
    </location>
</feature>
<feature type="compositionally biased region" description="Basic and acidic residues" evidence="1">
    <location>
        <begin position="205"/>
        <end position="217"/>
    </location>
</feature>
<feature type="transmembrane region" description="Helical" evidence="2">
    <location>
        <begin position="117"/>
        <end position="145"/>
    </location>
</feature>
<feature type="compositionally biased region" description="Polar residues" evidence="1">
    <location>
        <begin position="316"/>
        <end position="325"/>
    </location>
</feature>
<sequence length="1108" mass="121527">MQSSFPFTRVFVLGIILLFFGLASMVISVVSFVTQSWGHYVGTGMWGGAMILVSGLAAVFASRLKTIISVKTFCLCSTAALISSLGMLILSAGGLTLSSGFYSVIDPPEYSKRTSNLIHASLLVISVFCLSGNVLAVIVCCKYLFCEHYNKPKHHRRHRAHLREGSSRSTALLRGGGPTIVSLRSSTNSRTPLQCTEHSHHRHSDHVDINHVQLEYRRSHRRTASDQHNTAHSRRHRQCQSHVETSHGGSRLNVLLPDSTGVQHNTDKKRVQNRSSGHQVKHDFRPSSRERDRLNIEPLRNAPNVSKSISNSFVHSCLPKNSSSYPKVRLPTDFDEEELPPYEPMETHPSDARHNILTVDSGDESDTENSSSTEAHSYDADGFCPDNGVGEAVPMVDLPRQNSSNSHCRVTTEFHANNEQITSFTCFPPLKCGAIVSSTSYKEKPEDLSCAAVEESHSLPVPVPVSGDVNLISVSVAAAKSNSDSPRPNHCVLRFASTHADDTSGDYERLLTVSPEVCAINGESPPTIQKEEHIPHQINENFYENGPCYENCQNIGQAQELNQLSKSSVSSSPTQPKTIEMEEMVAKGLSLPVESESKLASHTVPTCIFTQSIGLSLASSPKRNFNFSLSAFKPIGASSLSSPQDDSVSQSCFSFPTPCVTNSVGSKAARNSHGEAQQSSDEPPALLAKIYEQQGAKPKIFKPVTSPELSSNCAQQRSMSWKNIPLPHSYNHTDCISCEPEDKLPPKTIPYTGPSINSLSPCSHEQPQTSSFSQSVQSQPNASKESTSPFGAVAKSVLSPSVENSLPKFQSSRSSSIVTTTITAPFKRHSLSFREVSTQANSPVLSAQLHTRARKSGSFLQQRGEDHTELKQPKQSTTNSKSHHTSSTQTGLKSGLAIGTVALRSTRLGARFPSTFSPSAFKESKSTLVQQSNVSIGLPSDTSAENSPNCALGVSEANTTSRQLSILPLLANHSSSTSSSSQFPLQSSSLLLNHNPLIQHYPLQPQQPRLGVQLHQRRQQQHQLQQNIESQQQQQRQQQQQQRQEQQQLQEELQRQQEQQQRHEPVGQEEQQEPAQQAQHQAAQAVNVQNANDRQQLRNGRPLFSVLL</sequence>
<proteinExistence type="predicted"/>
<feature type="region of interest" description="Disordered" evidence="1">
    <location>
        <begin position="316"/>
        <end position="379"/>
    </location>
</feature>
<feature type="compositionally biased region" description="Basic and acidic residues" evidence="1">
    <location>
        <begin position="345"/>
        <end position="354"/>
    </location>
</feature>
<protein>
    <submittedName>
        <fullName evidence="3">Uncharacterized protein</fullName>
    </submittedName>
</protein>
<feature type="compositionally biased region" description="Polar residues" evidence="1">
    <location>
        <begin position="182"/>
        <end position="196"/>
    </location>
</feature>
<feature type="compositionally biased region" description="Low complexity" evidence="1">
    <location>
        <begin position="874"/>
        <end position="890"/>
    </location>
</feature>
<keyword evidence="2" id="KW-0812">Transmembrane</keyword>
<feature type="compositionally biased region" description="Low complexity" evidence="1">
    <location>
        <begin position="1073"/>
        <end position="1094"/>
    </location>
</feature>
<feature type="compositionally biased region" description="Polar residues" evidence="1">
    <location>
        <begin position="780"/>
        <end position="789"/>
    </location>
</feature>
<feature type="compositionally biased region" description="Low complexity" evidence="1">
    <location>
        <begin position="766"/>
        <end position="779"/>
    </location>
</feature>